<keyword evidence="2 4" id="KW-0863">Zinc-finger</keyword>
<dbReference type="GO" id="GO:0008270">
    <property type="term" value="F:zinc ion binding"/>
    <property type="evidence" value="ECO:0007669"/>
    <property type="project" value="UniProtKB-KW"/>
</dbReference>
<dbReference type="InterPro" id="IPR018957">
    <property type="entry name" value="Znf_C3HC4_RING-type"/>
</dbReference>
<dbReference type="EMBL" id="BRPK01000001">
    <property type="protein sequence ID" value="GLB33758.1"/>
    <property type="molecule type" value="Genomic_DNA"/>
</dbReference>
<reference evidence="7" key="1">
    <citation type="submission" date="2022-07" db="EMBL/GenBank/DDBJ databases">
        <title>The genome of Lyophyllum shimeji provides insight into the initial evolution of ectomycorrhizal fungal genome.</title>
        <authorList>
            <person name="Kobayashi Y."/>
            <person name="Shibata T."/>
            <person name="Hirakawa H."/>
            <person name="Shigenobu S."/>
            <person name="Nishiyama T."/>
            <person name="Yamada A."/>
            <person name="Hasebe M."/>
            <person name="Kawaguchi M."/>
        </authorList>
    </citation>
    <scope>NUCLEOTIDE SEQUENCE</scope>
    <source>
        <strain evidence="7">AT787</strain>
    </source>
</reference>
<dbReference type="InterPro" id="IPR013083">
    <property type="entry name" value="Znf_RING/FYVE/PHD"/>
</dbReference>
<keyword evidence="8" id="KW-1185">Reference proteome</keyword>
<comment type="caution">
    <text evidence="7">The sequence shown here is derived from an EMBL/GenBank/DDBJ whole genome shotgun (WGS) entry which is preliminary data.</text>
</comment>
<accession>A0A9P3UI00</accession>
<dbReference type="Gene3D" id="3.30.40.10">
    <property type="entry name" value="Zinc/RING finger domain, C3HC4 (zinc finger)"/>
    <property type="match status" value="1"/>
</dbReference>
<evidence type="ECO:0000256" key="4">
    <source>
        <dbReference type="PROSITE-ProRule" id="PRU00175"/>
    </source>
</evidence>
<feature type="compositionally biased region" description="Basic and acidic residues" evidence="5">
    <location>
        <begin position="209"/>
        <end position="221"/>
    </location>
</feature>
<feature type="region of interest" description="Disordered" evidence="5">
    <location>
        <begin position="167"/>
        <end position="221"/>
    </location>
</feature>
<evidence type="ECO:0000313" key="8">
    <source>
        <dbReference type="Proteomes" id="UP001063166"/>
    </source>
</evidence>
<feature type="domain" description="RING-type" evidence="6">
    <location>
        <begin position="33"/>
        <end position="83"/>
    </location>
</feature>
<keyword evidence="3" id="KW-0862">Zinc</keyword>
<organism evidence="7 8">
    <name type="scientific">Lyophyllum shimeji</name>
    <name type="common">Hon-shimeji</name>
    <name type="synonym">Tricholoma shimeji</name>
    <dbReference type="NCBI Taxonomy" id="47721"/>
    <lineage>
        <taxon>Eukaryota</taxon>
        <taxon>Fungi</taxon>
        <taxon>Dikarya</taxon>
        <taxon>Basidiomycota</taxon>
        <taxon>Agaricomycotina</taxon>
        <taxon>Agaricomycetes</taxon>
        <taxon>Agaricomycetidae</taxon>
        <taxon>Agaricales</taxon>
        <taxon>Tricholomatineae</taxon>
        <taxon>Lyophyllaceae</taxon>
        <taxon>Lyophyllum</taxon>
    </lineage>
</organism>
<name>A0A9P3UI00_LYOSH</name>
<dbReference type="Proteomes" id="UP001063166">
    <property type="component" value="Unassembled WGS sequence"/>
</dbReference>
<evidence type="ECO:0000256" key="5">
    <source>
        <dbReference type="SAM" id="MobiDB-lite"/>
    </source>
</evidence>
<evidence type="ECO:0000259" key="6">
    <source>
        <dbReference type="PROSITE" id="PS50089"/>
    </source>
</evidence>
<keyword evidence="1" id="KW-0479">Metal-binding</keyword>
<dbReference type="PROSITE" id="PS50089">
    <property type="entry name" value="ZF_RING_2"/>
    <property type="match status" value="1"/>
</dbReference>
<sequence>MDVPEDILERIRLAIDSLPALTAQDLFDTDDSCPICLTPFSSLFLDTDPEAGVTKLVACNHIFCRKDLTQWIRSLHGNCPTCRHTFIDIRPPSESDEESSDGGEYIPDEDFDEEDDGVLDASDGFSDAFDFQEDMDTDAADEWGDEEAVVDADMEDAVEEIDDEAVWGLTDGESSNMTGGPEDDLASEDGHHNAEIRIGVNLADFEPTDGDHPDQPTSEEK</sequence>
<dbReference type="InterPro" id="IPR001841">
    <property type="entry name" value="Znf_RING"/>
</dbReference>
<dbReference type="Pfam" id="PF00097">
    <property type="entry name" value="zf-C3HC4"/>
    <property type="match status" value="1"/>
</dbReference>
<evidence type="ECO:0000313" key="7">
    <source>
        <dbReference type="EMBL" id="GLB33758.1"/>
    </source>
</evidence>
<evidence type="ECO:0000256" key="1">
    <source>
        <dbReference type="ARBA" id="ARBA00022723"/>
    </source>
</evidence>
<evidence type="ECO:0000256" key="2">
    <source>
        <dbReference type="ARBA" id="ARBA00022771"/>
    </source>
</evidence>
<evidence type="ECO:0000256" key="3">
    <source>
        <dbReference type="ARBA" id="ARBA00022833"/>
    </source>
</evidence>
<proteinExistence type="predicted"/>
<dbReference type="OrthoDB" id="8062037at2759"/>
<feature type="region of interest" description="Disordered" evidence="5">
    <location>
        <begin position="88"/>
        <end position="125"/>
    </location>
</feature>
<feature type="compositionally biased region" description="Acidic residues" evidence="5">
    <location>
        <begin position="94"/>
        <end position="118"/>
    </location>
</feature>
<dbReference type="SUPFAM" id="SSF57850">
    <property type="entry name" value="RING/U-box"/>
    <property type="match status" value="1"/>
</dbReference>
<dbReference type="AlphaFoldDB" id="A0A9P3UI00"/>
<gene>
    <name evidence="7" type="ORF">LshimejAT787_0106420</name>
</gene>
<protein>
    <submittedName>
        <fullName evidence="7">Zinc finger, C3HC4 type (RING finger)</fullName>
    </submittedName>
</protein>